<sequence length="263" mass="30439">MSNIKGKATKMEKWIAEAYKLFAPYSVRFPLNICTCNSCSPEDFQQALLEYPLREIPVDMLQAYLGSVPLDDGAATALDMKHFLPRILQALVNEEDVRSLDETLLDKLCCDFPECWKKEEIDWLKRFAVAWFDSQLTAPRYEGCLVVWLNMFQFAGLDVVDELLAVWTEQADKTAALREFVDLYLEIPYGSDEPDWYKVCYLPEHCPNRTQFAARLSAWFTHPDTRATFRRALEQALLEGKEDENETLSWEQCYDWLAQSDAG</sequence>
<evidence type="ECO:0000313" key="4">
    <source>
        <dbReference type="Proteomes" id="UP000829504"/>
    </source>
</evidence>
<name>A0A0C1EBT9_9NEIS</name>
<dbReference type="PATRIC" id="fig|1056807.3.peg.2189"/>
<reference evidence="1 3" key="1">
    <citation type="submission" date="2014-12" db="EMBL/GenBank/DDBJ databases">
        <title>Genome sequence of Morococcus cerebrosus.</title>
        <authorList>
            <person name="Shin S.-K."/>
            <person name="Yi H."/>
        </authorList>
    </citation>
    <scope>NUCLEOTIDE SEQUENCE [LARGE SCALE GENOMIC DNA]</scope>
    <source>
        <strain evidence="1 3">CIP 81.93</strain>
    </source>
</reference>
<evidence type="ECO:0000313" key="3">
    <source>
        <dbReference type="Proteomes" id="UP000031390"/>
    </source>
</evidence>
<dbReference type="Proteomes" id="UP000031390">
    <property type="component" value="Unassembled WGS sequence"/>
</dbReference>
<dbReference type="EMBL" id="CP094242">
    <property type="protein sequence ID" value="UNV86933.1"/>
    <property type="molecule type" value="Genomic_DNA"/>
</dbReference>
<dbReference type="EMBL" id="JUFZ01000109">
    <property type="protein sequence ID" value="KIC06303.1"/>
    <property type="molecule type" value="Genomic_DNA"/>
</dbReference>
<dbReference type="Proteomes" id="UP000829504">
    <property type="component" value="Chromosome"/>
</dbReference>
<reference evidence="2 4" key="2">
    <citation type="submission" date="2022-03" db="EMBL/GenBank/DDBJ databases">
        <title>Genome sequencing of Morococcus cerebrosus.</title>
        <authorList>
            <person name="Baek M.-G."/>
            <person name="Yi H."/>
        </authorList>
    </citation>
    <scope>NUCLEOTIDE SEQUENCE [LARGE SCALE GENOMIC DNA]</scope>
    <source>
        <strain evidence="2 4">CIP 81.93</strain>
    </source>
</reference>
<proteinExistence type="predicted"/>
<protein>
    <submittedName>
        <fullName evidence="1">Uncharacterized protein</fullName>
    </submittedName>
</protein>
<evidence type="ECO:0000313" key="2">
    <source>
        <dbReference type="EMBL" id="UNV86933.1"/>
    </source>
</evidence>
<gene>
    <name evidence="1" type="ORF">MCC93_22830</name>
    <name evidence="2" type="ORF">MON37_09770</name>
</gene>
<dbReference type="RefSeq" id="WP_242883642.1">
    <property type="nucleotide sequence ID" value="NZ_CP094242.1"/>
</dbReference>
<organism evidence="1 3">
    <name type="scientific">Morococcus cerebrosus</name>
    <dbReference type="NCBI Taxonomy" id="1056807"/>
    <lineage>
        <taxon>Bacteria</taxon>
        <taxon>Pseudomonadati</taxon>
        <taxon>Pseudomonadota</taxon>
        <taxon>Betaproteobacteria</taxon>
        <taxon>Neisseriales</taxon>
        <taxon>Neisseriaceae</taxon>
        <taxon>Morococcus</taxon>
    </lineage>
</organism>
<keyword evidence="4" id="KW-1185">Reference proteome</keyword>
<accession>A0A0C1EBT9</accession>
<dbReference type="AlphaFoldDB" id="A0A0C1EBT9"/>
<evidence type="ECO:0000313" key="1">
    <source>
        <dbReference type="EMBL" id="KIC06303.1"/>
    </source>
</evidence>